<proteinExistence type="predicted"/>
<evidence type="ECO:0000313" key="1">
    <source>
        <dbReference type="EMBL" id="DAD33803.1"/>
    </source>
</evidence>
<dbReference type="EMBL" id="DUZY01000003">
    <property type="protein sequence ID" value="DAD33803.1"/>
    <property type="molecule type" value="Genomic_DNA"/>
</dbReference>
<organism evidence="1 2">
    <name type="scientific">Nelumbo nucifera</name>
    <name type="common">Sacred lotus</name>
    <dbReference type="NCBI Taxonomy" id="4432"/>
    <lineage>
        <taxon>Eukaryota</taxon>
        <taxon>Viridiplantae</taxon>
        <taxon>Streptophyta</taxon>
        <taxon>Embryophyta</taxon>
        <taxon>Tracheophyta</taxon>
        <taxon>Spermatophyta</taxon>
        <taxon>Magnoliopsida</taxon>
        <taxon>Proteales</taxon>
        <taxon>Nelumbonaceae</taxon>
        <taxon>Nelumbo</taxon>
    </lineage>
</organism>
<sequence length="61" mass="7012">MIFALSLLWCCLERSPYITIEAHSAFAAYFIDYLLHPHDQREEVTVYGSGKAKGIDFLQTM</sequence>
<evidence type="ECO:0000313" key="2">
    <source>
        <dbReference type="Proteomes" id="UP000607653"/>
    </source>
</evidence>
<dbReference type="Proteomes" id="UP000607653">
    <property type="component" value="Unassembled WGS sequence"/>
</dbReference>
<keyword evidence="2" id="KW-1185">Reference proteome</keyword>
<comment type="caution">
    <text evidence="1">The sequence shown here is derived from an EMBL/GenBank/DDBJ whole genome shotgun (WGS) entry which is preliminary data.</text>
</comment>
<dbReference type="Gene3D" id="3.90.25.10">
    <property type="entry name" value="UDP-galactose 4-epimerase, domain 1"/>
    <property type="match status" value="1"/>
</dbReference>
<protein>
    <submittedName>
        <fullName evidence="1">Uncharacterized protein</fullName>
    </submittedName>
</protein>
<dbReference type="AlphaFoldDB" id="A0A822YNX4"/>
<name>A0A822YNX4_NELNU</name>
<reference evidence="1 2" key="1">
    <citation type="journal article" date="2020" name="Mol. Biol. Evol.">
        <title>Distinct Expression and Methylation Patterns for Genes with Different Fates following a Single Whole-Genome Duplication in Flowering Plants.</title>
        <authorList>
            <person name="Shi T."/>
            <person name="Rahmani R.S."/>
            <person name="Gugger P.F."/>
            <person name="Wang M."/>
            <person name="Li H."/>
            <person name="Zhang Y."/>
            <person name="Li Z."/>
            <person name="Wang Q."/>
            <person name="Van de Peer Y."/>
            <person name="Marchal K."/>
            <person name="Chen J."/>
        </authorList>
    </citation>
    <scope>NUCLEOTIDE SEQUENCE [LARGE SCALE GENOMIC DNA]</scope>
    <source>
        <tissue evidence="1">Leaf</tissue>
    </source>
</reference>
<accession>A0A822YNX4</accession>
<gene>
    <name evidence="1" type="ORF">HUJ06_012654</name>
</gene>